<reference evidence="1" key="1">
    <citation type="journal article" date="2005" name="J. Mol. Evol.">
        <title>Sequence, transcription activity, and evolutionary origin of the R-body coding plasmid pKAP298 from the intracellular parasitic bacterium Caedibacter taeniospiralis.</title>
        <authorList>
            <person name="Jeblick J."/>
            <person name="Kusch J."/>
        </authorList>
    </citation>
    <scope>NUCLEOTIDE SEQUENCE</scope>
    <source>
        <plasmid evidence="1">pKAP298</plasmid>
    </source>
</reference>
<proteinExistence type="predicted"/>
<evidence type="ECO:0000313" key="1">
    <source>
        <dbReference type="EMBL" id="AAR87078.1"/>
    </source>
</evidence>
<protein>
    <submittedName>
        <fullName evidence="1">Uncharacterized protein</fullName>
    </submittedName>
</protein>
<dbReference type="EMBL" id="AY422720">
    <property type="protein sequence ID" value="AAR87078.1"/>
    <property type="molecule type" value="Genomic_DNA"/>
</dbReference>
<sequence>MMFKKPILSDFLDEKIYAFVIGEQPATKDNSTDEYNSYCVLSYVLDFLKAIHRSVKPHKNIFIFCTNDKMSIEKIVSQSLQSTVLNNIKICSLISNAGQEEKEEQIDSNKLDADSISKNTRKWFDFIKSSLTTEDIDDINQGNSLLFCCVIDHHVGMYGNTQTNIFDCGLARLLMSSTQLSQVAALTITQTLKGDVFYQPVFDTRYIEAEKLIVLAPVSWFNNFSFSTNPVYLTNMIKQEIALAEERQRL</sequence>
<dbReference type="RefSeq" id="WP_011178429.1">
    <property type="nucleotide sequence ID" value="NZ_PGGB02000018.1"/>
</dbReference>
<geneLocation type="plasmid" evidence="1">
    <name>pKAP298</name>
</geneLocation>
<name>Q6TFI0_CAETA</name>
<keyword evidence="1" id="KW-0614">Plasmid</keyword>
<accession>Q6TFI0</accession>
<organism evidence="1">
    <name type="scientific">Caedibacter taeniospiralis</name>
    <dbReference type="NCBI Taxonomy" id="28907"/>
    <lineage>
        <taxon>Bacteria</taxon>
        <taxon>Pseudomonadati</taxon>
        <taxon>Pseudomonadota</taxon>
        <taxon>Gammaproteobacteria</taxon>
        <taxon>Thiotrichales</taxon>
        <taxon>Fastidiosibacteraceae</taxon>
        <taxon>Caedibacter</taxon>
    </lineage>
</organism>
<dbReference type="AlphaFoldDB" id="Q6TFI0"/>